<sequence length="140" mass="16772">MKKGEDYNRLPKTVTIIITGYRQFLESNAYRHRFHWWEDEQPILLSERQEIIFLDLVMIRRLCNRGLLGDKRKSDRSIKWMLFLLAKENNAIAREVEEMGLHDPTLEKAIRDLERISSDPKVIAEYEARLKYEYDQAAMK</sequence>
<dbReference type="KEGG" id="hcv:FTV88_0245"/>
<dbReference type="EMBL" id="CP045875">
    <property type="protein sequence ID" value="QGG46424.1"/>
    <property type="molecule type" value="Genomic_DNA"/>
</dbReference>
<dbReference type="Proteomes" id="UP000366051">
    <property type="component" value="Chromosome"/>
</dbReference>
<dbReference type="Pfam" id="PF12784">
    <property type="entry name" value="PDDEXK_2"/>
    <property type="match status" value="1"/>
</dbReference>
<reference evidence="2" key="1">
    <citation type="submission" date="2019-11" db="EMBL/GenBank/DDBJ databases">
        <title>Genome sequence of Heliorestis convoluta strain HH, an alkaliphilic and minimalistic phototrophic bacterium from a soda lake in Egypt.</title>
        <authorList>
            <person name="Dewey E.D."/>
            <person name="Stokes L.M."/>
            <person name="Burchell B.M."/>
            <person name="Shaffer K.N."/>
            <person name="Huntington A.M."/>
            <person name="Baker J.M."/>
            <person name="Nadendla S."/>
            <person name="Giglio M.G."/>
            <person name="Touchman J.W."/>
            <person name="Blankenship R.E."/>
            <person name="Madigan M.T."/>
            <person name="Sattley W.M."/>
        </authorList>
    </citation>
    <scope>NUCLEOTIDE SEQUENCE [LARGE SCALE GENOMIC DNA]</scope>
    <source>
        <strain evidence="2">HH</strain>
    </source>
</reference>
<evidence type="ECO:0000313" key="1">
    <source>
        <dbReference type="EMBL" id="QGG46424.1"/>
    </source>
</evidence>
<organism evidence="1 2">
    <name type="scientific">Heliorestis convoluta</name>
    <dbReference type="NCBI Taxonomy" id="356322"/>
    <lineage>
        <taxon>Bacteria</taxon>
        <taxon>Bacillati</taxon>
        <taxon>Bacillota</taxon>
        <taxon>Clostridia</taxon>
        <taxon>Eubacteriales</taxon>
        <taxon>Heliobacteriaceae</taxon>
        <taxon>Heliorestis</taxon>
    </lineage>
</organism>
<dbReference type="AlphaFoldDB" id="A0A5Q2MVW1"/>
<proteinExistence type="predicted"/>
<accession>A0A5Q2MVW1</accession>
<evidence type="ECO:0000313" key="2">
    <source>
        <dbReference type="Proteomes" id="UP000366051"/>
    </source>
</evidence>
<protein>
    <submittedName>
        <fullName evidence="1">PD-(D/E)XK nuclease family transposase protein</fullName>
    </submittedName>
</protein>
<gene>
    <name evidence="1" type="ORF">FTV88_0245</name>
</gene>
<keyword evidence="2" id="KW-1185">Reference proteome</keyword>
<name>A0A5Q2MVW1_9FIRM</name>